<accession>A0ABN9EPY0</accession>
<keyword evidence="3" id="KW-1185">Reference proteome</keyword>
<feature type="chain" id="PRO_5046965692" evidence="1">
    <location>
        <begin position="17"/>
        <end position="47"/>
    </location>
</feature>
<sequence length="47" mass="5221">MWAINVLCAVCRFTKCAVLVLYCKHTALHSHAKQCAGSDKGETCFVY</sequence>
<comment type="caution">
    <text evidence="2">The sequence shown here is derived from an EMBL/GenBank/DDBJ whole genome shotgun (WGS) entry which is preliminary data.</text>
</comment>
<reference evidence="2" key="1">
    <citation type="submission" date="2023-05" db="EMBL/GenBank/DDBJ databases">
        <authorList>
            <person name="Stuckert A."/>
        </authorList>
    </citation>
    <scope>NUCLEOTIDE SEQUENCE</scope>
</reference>
<protein>
    <submittedName>
        <fullName evidence="2">Uncharacterized protein</fullName>
    </submittedName>
</protein>
<evidence type="ECO:0000256" key="1">
    <source>
        <dbReference type="SAM" id="SignalP"/>
    </source>
</evidence>
<evidence type="ECO:0000313" key="3">
    <source>
        <dbReference type="Proteomes" id="UP001162483"/>
    </source>
</evidence>
<proteinExistence type="predicted"/>
<dbReference type="Proteomes" id="UP001162483">
    <property type="component" value="Unassembled WGS sequence"/>
</dbReference>
<name>A0ABN9EPY0_9NEOB</name>
<gene>
    <name evidence="2" type="ORF">SPARVUS_LOCUS10345911</name>
</gene>
<organism evidence="2 3">
    <name type="scientific">Staurois parvus</name>
    <dbReference type="NCBI Taxonomy" id="386267"/>
    <lineage>
        <taxon>Eukaryota</taxon>
        <taxon>Metazoa</taxon>
        <taxon>Chordata</taxon>
        <taxon>Craniata</taxon>
        <taxon>Vertebrata</taxon>
        <taxon>Euteleostomi</taxon>
        <taxon>Amphibia</taxon>
        <taxon>Batrachia</taxon>
        <taxon>Anura</taxon>
        <taxon>Neobatrachia</taxon>
        <taxon>Ranoidea</taxon>
        <taxon>Ranidae</taxon>
        <taxon>Staurois</taxon>
    </lineage>
</organism>
<evidence type="ECO:0000313" key="2">
    <source>
        <dbReference type="EMBL" id="CAI9586279.1"/>
    </source>
</evidence>
<keyword evidence="1" id="KW-0732">Signal</keyword>
<dbReference type="EMBL" id="CATNWA010015740">
    <property type="protein sequence ID" value="CAI9586279.1"/>
    <property type="molecule type" value="Genomic_DNA"/>
</dbReference>
<feature type="signal peptide" evidence="1">
    <location>
        <begin position="1"/>
        <end position="16"/>
    </location>
</feature>